<dbReference type="PANTHER" id="PTHR48081">
    <property type="entry name" value="AB HYDROLASE SUPERFAMILY PROTEIN C4A8.06C"/>
    <property type="match status" value="1"/>
</dbReference>
<sequence>MPVARRGFGRWLTAVLLLALTLLEVLLLVLVFVPLPRRPLLATASVLATSWSPALAVPALLGLALAWLLRHRRGTRRRRAGWVVWIALATSTAALASALAPYAAAWRTARDLGEGLSVAGQFAGLNYSRGPERDRTLVYARVGRSRMKMDVWLPRDHALLPYRTLPRRALAHGPLLPQGRSGLALRSPRPAVVWVHGGGYESGHRSQTPRWNQWLNELGYAVFDIEYRLAPRATQLQQIGDVKCAIGWVREHASDYAIDPARIVLAGTSAGGNLALAAAYTGRDKRPRPSCETGRDTSVRAVVSFYGPTDMAGMIDAGGDGRADPRVRRFMGGSLMTASEGFRYGSPARLVRADVPPTLLLHGSHDRIVPVEQARQLNARLTTAGAEHEYVEIPWADHAFDYNWGNWGTQIARPVLARFLRLHA</sequence>
<comment type="caution">
    <text evidence="4">The sequence shown here is derived from an EMBL/GenBank/DDBJ whole genome shotgun (WGS) entry which is preliminary data.</text>
</comment>
<dbReference type="SUPFAM" id="SSF53474">
    <property type="entry name" value="alpha/beta-Hydrolases"/>
    <property type="match status" value="1"/>
</dbReference>
<gene>
    <name evidence="4" type="ORF">ACH429_07980</name>
</gene>
<dbReference type="RefSeq" id="WP_398718136.1">
    <property type="nucleotide sequence ID" value="NZ_JBIRWE010000002.1"/>
</dbReference>
<evidence type="ECO:0000256" key="1">
    <source>
        <dbReference type="ARBA" id="ARBA00022801"/>
    </source>
</evidence>
<feature type="domain" description="BD-FAE-like" evidence="3">
    <location>
        <begin position="187"/>
        <end position="381"/>
    </location>
</feature>
<protein>
    <submittedName>
        <fullName evidence="4">Alpha/beta hydrolase fold domain-containing protein</fullName>
    </submittedName>
</protein>
<reference evidence="4 5" key="1">
    <citation type="submission" date="2024-10" db="EMBL/GenBank/DDBJ databases">
        <title>The Natural Products Discovery Center: Release of the First 8490 Sequenced Strains for Exploring Actinobacteria Biosynthetic Diversity.</title>
        <authorList>
            <person name="Kalkreuter E."/>
            <person name="Kautsar S.A."/>
            <person name="Yang D."/>
            <person name="Bader C.D."/>
            <person name="Teijaro C.N."/>
            <person name="Fluegel L."/>
            <person name="Davis C.M."/>
            <person name="Simpson J.R."/>
            <person name="Lauterbach L."/>
            <person name="Steele A.D."/>
            <person name="Gui C."/>
            <person name="Meng S."/>
            <person name="Li G."/>
            <person name="Viehrig K."/>
            <person name="Ye F."/>
            <person name="Su P."/>
            <person name="Kiefer A.F."/>
            <person name="Nichols A."/>
            <person name="Cepeda A.J."/>
            <person name="Yan W."/>
            <person name="Fan B."/>
            <person name="Jiang Y."/>
            <person name="Adhikari A."/>
            <person name="Zheng C.-J."/>
            <person name="Schuster L."/>
            <person name="Cowan T.M."/>
            <person name="Smanski M.J."/>
            <person name="Chevrette M.G."/>
            <person name="De Carvalho L.P.S."/>
            <person name="Shen B."/>
        </authorList>
    </citation>
    <scope>NUCLEOTIDE SEQUENCE [LARGE SCALE GENOMIC DNA]</scope>
    <source>
        <strain evidence="4 5">NPDC020327</strain>
    </source>
</reference>
<dbReference type="Proteomes" id="UP001611548">
    <property type="component" value="Unassembled WGS sequence"/>
</dbReference>
<name>A0ABW7UN27_9ACTN</name>
<keyword evidence="2" id="KW-0472">Membrane</keyword>
<keyword evidence="2" id="KW-0812">Transmembrane</keyword>
<evidence type="ECO:0000256" key="2">
    <source>
        <dbReference type="SAM" id="Phobius"/>
    </source>
</evidence>
<evidence type="ECO:0000313" key="5">
    <source>
        <dbReference type="Proteomes" id="UP001611548"/>
    </source>
</evidence>
<evidence type="ECO:0000259" key="3">
    <source>
        <dbReference type="Pfam" id="PF20434"/>
    </source>
</evidence>
<accession>A0ABW7UN27</accession>
<keyword evidence="2" id="KW-1133">Transmembrane helix</keyword>
<feature type="transmembrane region" description="Helical" evidence="2">
    <location>
        <begin position="53"/>
        <end position="70"/>
    </location>
</feature>
<keyword evidence="5" id="KW-1185">Reference proteome</keyword>
<evidence type="ECO:0000313" key="4">
    <source>
        <dbReference type="EMBL" id="MFI1964061.1"/>
    </source>
</evidence>
<dbReference type="Gene3D" id="3.40.50.1820">
    <property type="entry name" value="alpha/beta hydrolase"/>
    <property type="match status" value="1"/>
</dbReference>
<dbReference type="EMBL" id="JBIRWE010000002">
    <property type="protein sequence ID" value="MFI1964061.1"/>
    <property type="molecule type" value="Genomic_DNA"/>
</dbReference>
<keyword evidence="1 4" id="KW-0378">Hydrolase</keyword>
<dbReference type="GO" id="GO:0016787">
    <property type="term" value="F:hydrolase activity"/>
    <property type="evidence" value="ECO:0007669"/>
    <property type="project" value="UniProtKB-KW"/>
</dbReference>
<organism evidence="4 5">
    <name type="scientific">Streptomyces pathocidini</name>
    <dbReference type="NCBI Taxonomy" id="1650571"/>
    <lineage>
        <taxon>Bacteria</taxon>
        <taxon>Bacillati</taxon>
        <taxon>Actinomycetota</taxon>
        <taxon>Actinomycetes</taxon>
        <taxon>Kitasatosporales</taxon>
        <taxon>Streptomycetaceae</taxon>
        <taxon>Streptomyces</taxon>
    </lineage>
</organism>
<dbReference type="InterPro" id="IPR029058">
    <property type="entry name" value="AB_hydrolase_fold"/>
</dbReference>
<dbReference type="PANTHER" id="PTHR48081:SF13">
    <property type="entry name" value="ALPHA_BETA HYDROLASE"/>
    <property type="match status" value="1"/>
</dbReference>
<dbReference type="Pfam" id="PF20434">
    <property type="entry name" value="BD-FAE"/>
    <property type="match status" value="1"/>
</dbReference>
<feature type="transmembrane region" description="Helical" evidence="2">
    <location>
        <begin position="12"/>
        <end position="33"/>
    </location>
</feature>
<dbReference type="InterPro" id="IPR050300">
    <property type="entry name" value="GDXG_lipolytic_enzyme"/>
</dbReference>
<dbReference type="InterPro" id="IPR049492">
    <property type="entry name" value="BD-FAE-like_dom"/>
</dbReference>
<proteinExistence type="predicted"/>
<feature type="transmembrane region" description="Helical" evidence="2">
    <location>
        <begin position="82"/>
        <end position="104"/>
    </location>
</feature>